<dbReference type="RefSeq" id="WP_114795649.1">
    <property type="nucleotide sequence ID" value="NZ_QQZY01000002.1"/>
</dbReference>
<gene>
    <name evidence="1" type="ORF">Gocc_1245</name>
</gene>
<dbReference type="Proteomes" id="UP000254134">
    <property type="component" value="Unassembled WGS sequence"/>
</dbReference>
<name>A0A7M2YZ69_9ACTN</name>
<comment type="caution">
    <text evidence="1">The sequence shown here is derived from an EMBL/GenBank/DDBJ whole genome shotgun (WGS) entry which is preliminary data.</text>
</comment>
<reference evidence="1 2" key="1">
    <citation type="submission" date="2018-07" db="EMBL/GenBank/DDBJ databases">
        <title>High-quality-draft genome sequence of Gaiella occulta.</title>
        <authorList>
            <person name="Severino R."/>
            <person name="Froufe H.J.C."/>
            <person name="Rainey F.A."/>
            <person name="Barroso C."/>
            <person name="Albuquerque L."/>
            <person name="Lobo-Da-Cunha A."/>
            <person name="Da Costa M.S."/>
            <person name="Egas C."/>
        </authorList>
    </citation>
    <scope>NUCLEOTIDE SEQUENCE [LARGE SCALE GENOMIC DNA]</scope>
    <source>
        <strain evidence="1 2">F2-233</strain>
    </source>
</reference>
<protein>
    <submittedName>
        <fullName evidence="1">Uncharacterized protein</fullName>
    </submittedName>
</protein>
<evidence type="ECO:0000313" key="2">
    <source>
        <dbReference type="Proteomes" id="UP000254134"/>
    </source>
</evidence>
<proteinExistence type="predicted"/>
<organism evidence="1 2">
    <name type="scientific">Gaiella occulta</name>
    <dbReference type="NCBI Taxonomy" id="1002870"/>
    <lineage>
        <taxon>Bacteria</taxon>
        <taxon>Bacillati</taxon>
        <taxon>Actinomycetota</taxon>
        <taxon>Thermoleophilia</taxon>
        <taxon>Gaiellales</taxon>
        <taxon>Gaiellaceae</taxon>
        <taxon>Gaiella</taxon>
    </lineage>
</organism>
<keyword evidence="2" id="KW-1185">Reference proteome</keyword>
<dbReference type="OrthoDB" id="4735425at2"/>
<sequence length="125" mass="13779">MPAIEFLDGCPVKVAANLLAVLDAVAEAPPPRYSGGGKWEAMHGPMGGYYEVRATGPKREQFRLFCLLENAEGDELARRGFDGPVIAVITGLRKPWRTTFGERDNRAVRSLGDEHLSNYPRHVAK</sequence>
<dbReference type="EMBL" id="QQZY01000002">
    <property type="protein sequence ID" value="RDI75447.1"/>
    <property type="molecule type" value="Genomic_DNA"/>
</dbReference>
<evidence type="ECO:0000313" key="1">
    <source>
        <dbReference type="EMBL" id="RDI75447.1"/>
    </source>
</evidence>
<reference evidence="2" key="2">
    <citation type="journal article" date="2019" name="MicrobiologyOpen">
        <title>High-quality draft genome sequence of Gaiella occulta isolated from a 150 meter deep mineral water borehole and comparison with the genome sequences of other deep-branching lineages of the phylum Actinobacteria.</title>
        <authorList>
            <person name="Severino R."/>
            <person name="Froufe H.J.C."/>
            <person name="Barroso C."/>
            <person name="Albuquerque L."/>
            <person name="Lobo-da-Cunha A."/>
            <person name="da Costa M.S."/>
            <person name="Egas C."/>
        </authorList>
    </citation>
    <scope>NUCLEOTIDE SEQUENCE [LARGE SCALE GENOMIC DNA]</scope>
    <source>
        <strain evidence="2">F2-233</strain>
    </source>
</reference>
<dbReference type="AlphaFoldDB" id="A0A7M2YZ69"/>
<accession>A0A7M2YZ69</accession>